<evidence type="ECO:0000313" key="3">
    <source>
        <dbReference type="Proteomes" id="UP001154282"/>
    </source>
</evidence>
<dbReference type="Proteomes" id="UP001154282">
    <property type="component" value="Unassembled WGS sequence"/>
</dbReference>
<dbReference type="AlphaFoldDB" id="A0AAV0RHX8"/>
<accession>A0AAV0RHX8</accession>
<dbReference type="EMBL" id="CAMGYJ010000011">
    <property type="protein sequence ID" value="CAI0556886.1"/>
    <property type="molecule type" value="Genomic_DNA"/>
</dbReference>
<dbReference type="PANTHER" id="PTHR37740">
    <property type="entry name" value="OS02G0193500 PROTEIN"/>
    <property type="match status" value="1"/>
</dbReference>
<name>A0AAV0RHX8_9ROSI</name>
<evidence type="ECO:0000256" key="1">
    <source>
        <dbReference type="SAM" id="MobiDB-lite"/>
    </source>
</evidence>
<proteinExistence type="predicted"/>
<evidence type="ECO:0000313" key="2">
    <source>
        <dbReference type="EMBL" id="CAI0556886.1"/>
    </source>
</evidence>
<gene>
    <name evidence="2" type="ORF">LITE_LOCUS48132</name>
</gene>
<reference evidence="2" key="1">
    <citation type="submission" date="2022-08" db="EMBL/GenBank/DDBJ databases">
        <authorList>
            <person name="Gutierrez-Valencia J."/>
        </authorList>
    </citation>
    <scope>NUCLEOTIDE SEQUENCE</scope>
</reference>
<feature type="region of interest" description="Disordered" evidence="1">
    <location>
        <begin position="148"/>
        <end position="169"/>
    </location>
</feature>
<protein>
    <submittedName>
        <fullName evidence="2">Uncharacterized protein</fullName>
    </submittedName>
</protein>
<sequence length="297" mass="33356">MSPASACPCFSGGRAPPSDLPRRQQHSGLAVASLTNSARWVSVSDSLTNFTLFSYAIFAFWSWPCRSLLEAIWHWGYRGERITGFPVIDDHWNCSPSSRIPAESPSPPSLFRRRRRRPSISGFSPRTVHSCRSDLFQHLRWKKMQDPRLPLSGEISNGKPRKKKGSSNSRASLIQLKGSDVREIQHGQAAAVPLPLRTSQKLSTKNLARNEYTPPTTMFQQTERSNSDSLPESSGSGNDYRALRRKYLLLEEESFALGTELTEIEDEVNTLEYEKLALLDQLIVLEGLVDPSEVQVP</sequence>
<feature type="region of interest" description="Disordered" evidence="1">
    <location>
        <begin position="202"/>
        <end position="237"/>
    </location>
</feature>
<keyword evidence="3" id="KW-1185">Reference proteome</keyword>
<organism evidence="2 3">
    <name type="scientific">Linum tenue</name>
    <dbReference type="NCBI Taxonomy" id="586396"/>
    <lineage>
        <taxon>Eukaryota</taxon>
        <taxon>Viridiplantae</taxon>
        <taxon>Streptophyta</taxon>
        <taxon>Embryophyta</taxon>
        <taxon>Tracheophyta</taxon>
        <taxon>Spermatophyta</taxon>
        <taxon>Magnoliopsida</taxon>
        <taxon>eudicotyledons</taxon>
        <taxon>Gunneridae</taxon>
        <taxon>Pentapetalae</taxon>
        <taxon>rosids</taxon>
        <taxon>fabids</taxon>
        <taxon>Malpighiales</taxon>
        <taxon>Linaceae</taxon>
        <taxon>Linum</taxon>
    </lineage>
</organism>
<dbReference type="PANTHER" id="PTHR37740:SF1">
    <property type="entry name" value="OS02G0193500 PROTEIN"/>
    <property type="match status" value="1"/>
</dbReference>
<comment type="caution">
    <text evidence="2">The sequence shown here is derived from an EMBL/GenBank/DDBJ whole genome shotgun (WGS) entry which is preliminary data.</text>
</comment>